<gene>
    <name evidence="1" type="ORF">BDY19DRAFT_941825</name>
</gene>
<organism evidence="1 2">
    <name type="scientific">Irpex rosettiformis</name>
    <dbReference type="NCBI Taxonomy" id="378272"/>
    <lineage>
        <taxon>Eukaryota</taxon>
        <taxon>Fungi</taxon>
        <taxon>Dikarya</taxon>
        <taxon>Basidiomycota</taxon>
        <taxon>Agaricomycotina</taxon>
        <taxon>Agaricomycetes</taxon>
        <taxon>Polyporales</taxon>
        <taxon>Irpicaceae</taxon>
        <taxon>Irpex</taxon>
    </lineage>
</organism>
<comment type="caution">
    <text evidence="1">The sequence shown here is derived from an EMBL/GenBank/DDBJ whole genome shotgun (WGS) entry which is preliminary data.</text>
</comment>
<evidence type="ECO:0000313" key="1">
    <source>
        <dbReference type="EMBL" id="KAI0089997.1"/>
    </source>
</evidence>
<proteinExistence type="predicted"/>
<name>A0ACB8U6S0_9APHY</name>
<dbReference type="Proteomes" id="UP001055072">
    <property type="component" value="Unassembled WGS sequence"/>
</dbReference>
<evidence type="ECO:0000313" key="2">
    <source>
        <dbReference type="Proteomes" id="UP001055072"/>
    </source>
</evidence>
<protein>
    <submittedName>
        <fullName evidence="1">Uncharacterized protein</fullName>
    </submittedName>
</protein>
<keyword evidence="2" id="KW-1185">Reference proteome</keyword>
<dbReference type="EMBL" id="MU274909">
    <property type="protein sequence ID" value="KAI0089997.1"/>
    <property type="molecule type" value="Genomic_DNA"/>
</dbReference>
<reference evidence="1" key="1">
    <citation type="journal article" date="2021" name="Environ. Microbiol.">
        <title>Gene family expansions and transcriptome signatures uncover fungal adaptations to wood decay.</title>
        <authorList>
            <person name="Hage H."/>
            <person name="Miyauchi S."/>
            <person name="Viragh M."/>
            <person name="Drula E."/>
            <person name="Min B."/>
            <person name="Chaduli D."/>
            <person name="Navarro D."/>
            <person name="Favel A."/>
            <person name="Norest M."/>
            <person name="Lesage-Meessen L."/>
            <person name="Balint B."/>
            <person name="Merenyi Z."/>
            <person name="de Eugenio L."/>
            <person name="Morin E."/>
            <person name="Martinez A.T."/>
            <person name="Baldrian P."/>
            <person name="Stursova M."/>
            <person name="Martinez M.J."/>
            <person name="Novotny C."/>
            <person name="Magnuson J.K."/>
            <person name="Spatafora J.W."/>
            <person name="Maurice S."/>
            <person name="Pangilinan J."/>
            <person name="Andreopoulos W."/>
            <person name="LaButti K."/>
            <person name="Hundley H."/>
            <person name="Na H."/>
            <person name="Kuo A."/>
            <person name="Barry K."/>
            <person name="Lipzen A."/>
            <person name="Henrissat B."/>
            <person name="Riley R."/>
            <person name="Ahrendt S."/>
            <person name="Nagy L.G."/>
            <person name="Grigoriev I.V."/>
            <person name="Martin F."/>
            <person name="Rosso M.N."/>
        </authorList>
    </citation>
    <scope>NUCLEOTIDE SEQUENCE</scope>
    <source>
        <strain evidence="1">CBS 384.51</strain>
    </source>
</reference>
<sequence>MPSASASSTRFGRGEDRTRIPLHLNRFHVPLLRSVLGCCVASTKPAMAASSRKREPRVAVEDLAEGTSSRSKLDAVGQVIMSPFSRAKHDSNKLLSNCTYQLLDTG</sequence>
<accession>A0ACB8U6S0</accession>